<dbReference type="InterPro" id="IPR006162">
    <property type="entry name" value="Ppantetheine_attach_site"/>
</dbReference>
<comment type="cofactor">
    <cofactor evidence="1">
        <name>pantetheine 4'-phosphate</name>
        <dbReference type="ChEBI" id="CHEBI:47942"/>
    </cofactor>
</comment>
<name>A0A450W479_9GAMM</name>
<dbReference type="FunFam" id="3.40.50.980:FF:000001">
    <property type="entry name" value="Non-ribosomal peptide synthetase"/>
    <property type="match status" value="1"/>
</dbReference>
<dbReference type="SUPFAM" id="SSF53474">
    <property type="entry name" value="alpha/beta-Hydrolases"/>
    <property type="match status" value="1"/>
</dbReference>
<dbReference type="SUPFAM" id="SSF47336">
    <property type="entry name" value="ACP-like"/>
    <property type="match status" value="1"/>
</dbReference>
<dbReference type="InterPro" id="IPR029058">
    <property type="entry name" value="AB_hydrolase_fold"/>
</dbReference>
<dbReference type="PANTHER" id="PTHR45527">
    <property type="entry name" value="NONRIBOSOMAL PEPTIDE SYNTHETASE"/>
    <property type="match status" value="1"/>
</dbReference>
<protein>
    <submittedName>
        <fullName evidence="5">Amino acid adenylation domain-containing protein</fullName>
    </submittedName>
</protein>
<dbReference type="GO" id="GO:0031177">
    <property type="term" value="F:phosphopantetheine binding"/>
    <property type="evidence" value="ECO:0007669"/>
    <property type="project" value="InterPro"/>
</dbReference>
<dbReference type="SMART" id="SM00823">
    <property type="entry name" value="PKS_PP"/>
    <property type="match status" value="1"/>
</dbReference>
<reference evidence="5" key="1">
    <citation type="submission" date="2019-02" db="EMBL/GenBank/DDBJ databases">
        <authorList>
            <person name="Gruber-Vodicka R. H."/>
            <person name="Seah K. B. B."/>
        </authorList>
    </citation>
    <scope>NUCLEOTIDE SEQUENCE</scope>
    <source>
        <strain evidence="5">BECK_S313</strain>
    </source>
</reference>
<dbReference type="FunFam" id="3.40.50.12780:FF:000012">
    <property type="entry name" value="Non-ribosomal peptide synthetase"/>
    <property type="match status" value="1"/>
</dbReference>
<evidence type="ECO:0000313" key="5">
    <source>
        <dbReference type="EMBL" id="VFK11843.1"/>
    </source>
</evidence>
<dbReference type="NCBIfam" id="TIGR01733">
    <property type="entry name" value="AA-adenyl-dom"/>
    <property type="match status" value="1"/>
</dbReference>
<evidence type="ECO:0000256" key="1">
    <source>
        <dbReference type="ARBA" id="ARBA00001957"/>
    </source>
</evidence>
<dbReference type="InterPro" id="IPR001031">
    <property type="entry name" value="Thioesterase"/>
</dbReference>
<dbReference type="FunFam" id="2.30.38.10:FF:000001">
    <property type="entry name" value="Non-ribosomal peptide synthetase PvdI"/>
    <property type="match status" value="1"/>
</dbReference>
<evidence type="ECO:0000256" key="3">
    <source>
        <dbReference type="ARBA" id="ARBA00022553"/>
    </source>
</evidence>
<gene>
    <name evidence="5" type="ORF">BECKLPF1236B_GA0070989_10264</name>
</gene>
<dbReference type="GO" id="GO:0009239">
    <property type="term" value="P:enterobactin biosynthetic process"/>
    <property type="evidence" value="ECO:0007669"/>
    <property type="project" value="TreeGrafter"/>
</dbReference>
<dbReference type="GO" id="GO:0005829">
    <property type="term" value="C:cytosol"/>
    <property type="evidence" value="ECO:0007669"/>
    <property type="project" value="TreeGrafter"/>
</dbReference>
<dbReference type="Pfam" id="PF00975">
    <property type="entry name" value="Thioesterase"/>
    <property type="match status" value="1"/>
</dbReference>
<dbReference type="InterPro" id="IPR000873">
    <property type="entry name" value="AMP-dep_synth/lig_dom"/>
</dbReference>
<accession>A0A450W479</accession>
<dbReference type="SUPFAM" id="SSF52777">
    <property type="entry name" value="CoA-dependent acyltransferases"/>
    <property type="match status" value="2"/>
</dbReference>
<dbReference type="Gene3D" id="3.30.300.30">
    <property type="match status" value="1"/>
</dbReference>
<dbReference type="EMBL" id="CAADFK010000026">
    <property type="protein sequence ID" value="VFK11843.1"/>
    <property type="molecule type" value="Genomic_DNA"/>
</dbReference>
<dbReference type="PROSITE" id="PS00455">
    <property type="entry name" value="AMP_BINDING"/>
    <property type="match status" value="1"/>
</dbReference>
<dbReference type="Pfam" id="PF00668">
    <property type="entry name" value="Condensation"/>
    <property type="match status" value="1"/>
</dbReference>
<dbReference type="SMART" id="SM00824">
    <property type="entry name" value="PKS_TE"/>
    <property type="match status" value="1"/>
</dbReference>
<keyword evidence="2" id="KW-0596">Phosphopantetheine</keyword>
<dbReference type="FunFam" id="1.10.1200.10:FF:000016">
    <property type="entry name" value="Non-ribosomal peptide synthase"/>
    <property type="match status" value="1"/>
</dbReference>
<dbReference type="Gene3D" id="3.30.559.10">
    <property type="entry name" value="Chloramphenicol acetyltransferase-like domain"/>
    <property type="match status" value="1"/>
</dbReference>
<evidence type="ECO:0000256" key="2">
    <source>
        <dbReference type="ARBA" id="ARBA00022450"/>
    </source>
</evidence>
<dbReference type="PANTHER" id="PTHR45527:SF1">
    <property type="entry name" value="FATTY ACID SYNTHASE"/>
    <property type="match status" value="1"/>
</dbReference>
<dbReference type="Gene3D" id="3.40.50.1820">
    <property type="entry name" value="alpha/beta hydrolase"/>
    <property type="match status" value="1"/>
</dbReference>
<dbReference type="InterPro" id="IPR020806">
    <property type="entry name" value="PKS_PP-bd"/>
</dbReference>
<dbReference type="CDD" id="cd12116">
    <property type="entry name" value="A_NRPS_Ta1_like"/>
    <property type="match status" value="1"/>
</dbReference>
<dbReference type="CDD" id="cd19531">
    <property type="entry name" value="LCL_NRPS-like"/>
    <property type="match status" value="1"/>
</dbReference>
<dbReference type="InterPro" id="IPR020802">
    <property type="entry name" value="TesA-like"/>
</dbReference>
<dbReference type="PROSITE" id="PS50075">
    <property type="entry name" value="CARRIER"/>
    <property type="match status" value="1"/>
</dbReference>
<dbReference type="Gene3D" id="2.30.38.10">
    <property type="entry name" value="Luciferase, Domain 3"/>
    <property type="match status" value="1"/>
</dbReference>
<keyword evidence="3" id="KW-0597">Phosphoprotein</keyword>
<dbReference type="InterPro" id="IPR036736">
    <property type="entry name" value="ACP-like_sf"/>
</dbReference>
<feature type="domain" description="Carrier" evidence="4">
    <location>
        <begin position="977"/>
        <end position="1052"/>
    </location>
</feature>
<dbReference type="Gene3D" id="3.30.559.30">
    <property type="entry name" value="Nonribosomal peptide synthetase, condensation domain"/>
    <property type="match status" value="1"/>
</dbReference>
<dbReference type="InterPro" id="IPR010071">
    <property type="entry name" value="AA_adenyl_dom"/>
</dbReference>
<dbReference type="GO" id="GO:0009366">
    <property type="term" value="C:enterobactin synthetase complex"/>
    <property type="evidence" value="ECO:0007669"/>
    <property type="project" value="TreeGrafter"/>
</dbReference>
<dbReference type="Gene3D" id="3.40.50.980">
    <property type="match status" value="2"/>
</dbReference>
<dbReference type="Pfam" id="PF13193">
    <property type="entry name" value="AMP-binding_C"/>
    <property type="match status" value="1"/>
</dbReference>
<organism evidence="5">
    <name type="scientific">Candidatus Kentrum sp. LPFa</name>
    <dbReference type="NCBI Taxonomy" id="2126335"/>
    <lineage>
        <taxon>Bacteria</taxon>
        <taxon>Pseudomonadati</taxon>
        <taxon>Pseudomonadota</taxon>
        <taxon>Gammaproteobacteria</taxon>
        <taxon>Candidatus Kentrum</taxon>
    </lineage>
</organism>
<dbReference type="InterPro" id="IPR009081">
    <property type="entry name" value="PP-bd_ACP"/>
</dbReference>
<dbReference type="InterPro" id="IPR001242">
    <property type="entry name" value="Condensation_dom"/>
</dbReference>
<dbReference type="Pfam" id="PF00501">
    <property type="entry name" value="AMP-binding"/>
    <property type="match status" value="1"/>
</dbReference>
<dbReference type="GO" id="GO:0047527">
    <property type="term" value="F:2,3-dihydroxybenzoate-serine ligase activity"/>
    <property type="evidence" value="ECO:0007669"/>
    <property type="project" value="TreeGrafter"/>
</dbReference>
<proteinExistence type="predicted"/>
<evidence type="ECO:0000259" key="4">
    <source>
        <dbReference type="PROSITE" id="PS50075"/>
    </source>
</evidence>
<dbReference type="Gene3D" id="1.10.1200.10">
    <property type="entry name" value="ACP-like"/>
    <property type="match status" value="1"/>
</dbReference>
<dbReference type="InterPro" id="IPR045851">
    <property type="entry name" value="AMP-bd_C_sf"/>
</dbReference>
<dbReference type="InterPro" id="IPR020845">
    <property type="entry name" value="AMP-binding_CS"/>
</dbReference>
<dbReference type="GO" id="GO:0043041">
    <property type="term" value="P:amino acid activation for nonribosomal peptide biosynthetic process"/>
    <property type="evidence" value="ECO:0007669"/>
    <property type="project" value="TreeGrafter"/>
</dbReference>
<dbReference type="Pfam" id="PF00550">
    <property type="entry name" value="PP-binding"/>
    <property type="match status" value="1"/>
</dbReference>
<dbReference type="GO" id="GO:0072330">
    <property type="term" value="P:monocarboxylic acid biosynthetic process"/>
    <property type="evidence" value="ECO:0007669"/>
    <property type="project" value="UniProtKB-ARBA"/>
</dbReference>
<dbReference type="InterPro" id="IPR025110">
    <property type="entry name" value="AMP-bd_C"/>
</dbReference>
<sequence length="1318" mass="146616">MATTYPLSTGQQGLWFMGQRFPERGLYNVSAAWRLPRGISLTALRRAAERLSARHPAWRATFSEREGTPVQTVHEYLLPDFREIHVADTLGADFKGRLDREAARPFDFEQGPLARWVLFFSERYDPVLLLIVHHTIVDGWSISTLLPELGELYRIETDGLAADPPLPARSHAQFIQEQSDWLESAVGARQKAYWKERLSGNIPLLDLPTDHPRRADPSFDSDCILFPIPPDLREKARKLARDAGVRPLAVWLSVWFVLLHRLSGQEILVSKIPVAGRETAYNGVLGFFINILPIHIHYAGQETFQAFLRQIADTLESALAHRDWPFQRMTQDVDRDTLSALSQNTFSWQNYNNLGERDTPLVTAFEDVGDIWHVGGMEWELVRLPQQRDETDIQIQLINLPGNQYGALQYSSDLFDRSTIERWIGHFLQLLRGIVANPETPMAELSLLTEMERNRILLEWNDTATSYPQDKCVHELFQEQAANTPDAVAVIFEKEEIGYGELNARANRLAHRLRALGVGQEVLVGLFVERSVSMIVGLLAILKAGGAYAPLDPEYPADRLAFMAEDAGLAVLLCHAATRDRAPECARILDMDAEAAAIAEGSPDNPGRVVEPDNLAYVIYTSGSTGRPKGVCIEHGNVSNFLHGMGRKPGFSNGDILLAVTTLSFDISVLEIFLPLVFGGRLVVASRSDAQDGRALARLIDKYHVTFLQAAPATWRLLEVEGWKHCSFLTALCGGEALPDDLANALSLNVSILWNMYGPTETTVWSLTKRIHPGESISIGRPIPNTRIYILDPKQQPLPIGIPGELHIGGAGVARGYLDRPDLTAERFISDPFSNDPDARLYRTEDLCRWLPDGNIAYLGRMDTQVKIRGFRIECGEVENALLADDSVREAVVDARGEGGNKRLVAWIVAADGYAALQVGLRAYLRAMLREHLPDWMLPSVFLFMDALPLAPSGKIDRRALPDPDSNEFRTRSKYTPARNATQETLCAIFADALGAKQISIHDDFFQLGGHSLLATRVVSRIRERLRIELPLRALFQHATPAGLAATIEADEKWQPSILLPLKTGGAKPPLFCIHPVGGGAFCYRELADRLPEEIPVYGIQAVGFEGNEAPLTDINAMAARYVREITALWPGPYNLYGWSFGGVVAFEMARLLQAAGREVTLLALADTGHPSRFRGKKAEENEIMAHLLAEAGEVESTSCDEIKNMAPAARRTRLQRQMASASPTDAALEHFVHLYRTNSRALATCQLSPWPGDMLFLSAAEPLALGDDLPDNEPIELPWRGLARDIQRHVVPGNHFTLHRQPNVDEIARILAEYPRA</sequence>
<dbReference type="InterPro" id="IPR023213">
    <property type="entry name" value="CAT-like_dom_sf"/>
</dbReference>
<dbReference type="PROSITE" id="PS00012">
    <property type="entry name" value="PHOSPHOPANTETHEINE"/>
    <property type="match status" value="1"/>
</dbReference>
<dbReference type="SUPFAM" id="SSF56801">
    <property type="entry name" value="Acetyl-CoA synthetase-like"/>
    <property type="match status" value="1"/>
</dbReference>